<feature type="transmembrane region" description="Helical" evidence="1">
    <location>
        <begin position="37"/>
        <end position="55"/>
    </location>
</feature>
<feature type="transmembrane region" description="Helical" evidence="1">
    <location>
        <begin position="7"/>
        <end position="25"/>
    </location>
</feature>
<keyword evidence="1" id="KW-0812">Transmembrane</keyword>
<dbReference type="EMBL" id="FTOV01000031">
    <property type="protein sequence ID" value="SIT28552.1"/>
    <property type="molecule type" value="Genomic_DNA"/>
</dbReference>
<accession>A0A1N7R0C3</accession>
<dbReference type="Proteomes" id="UP000185781">
    <property type="component" value="Unassembled WGS sequence"/>
</dbReference>
<keyword evidence="1" id="KW-0472">Membrane</keyword>
<keyword evidence="1" id="KW-1133">Transmembrane helix</keyword>
<evidence type="ECO:0000256" key="1">
    <source>
        <dbReference type="SAM" id="Phobius"/>
    </source>
</evidence>
<evidence type="ECO:0000313" key="2">
    <source>
        <dbReference type="EMBL" id="SIT28552.1"/>
    </source>
</evidence>
<organism evidence="2 3">
    <name type="scientific">Chryseobacterium gambrini</name>
    <dbReference type="NCBI Taxonomy" id="373672"/>
    <lineage>
        <taxon>Bacteria</taxon>
        <taxon>Pseudomonadati</taxon>
        <taxon>Bacteroidota</taxon>
        <taxon>Flavobacteriia</taxon>
        <taxon>Flavobacteriales</taxon>
        <taxon>Weeksellaceae</taxon>
        <taxon>Chryseobacterium group</taxon>
        <taxon>Chryseobacterium</taxon>
    </lineage>
</organism>
<gene>
    <name evidence="2" type="ORF">SAMN05421785_1312</name>
</gene>
<evidence type="ECO:0000313" key="3">
    <source>
        <dbReference type="Proteomes" id="UP000185781"/>
    </source>
</evidence>
<name>A0A1N7R0C3_9FLAO</name>
<dbReference type="AlphaFoldDB" id="A0A1N7R0C3"/>
<protein>
    <submittedName>
        <fullName evidence="2">Uncharacterized protein</fullName>
    </submittedName>
</protein>
<proteinExistence type="predicted"/>
<sequence length="64" mass="7597">MKIILSILQFVCVALFLIFVFYLFMILGSSHKVPLQTYLKIITTIMISVVLYFYIRYIKRKSQS</sequence>
<reference evidence="2 3" key="1">
    <citation type="submission" date="2017-01" db="EMBL/GenBank/DDBJ databases">
        <authorList>
            <person name="Mah S.A."/>
            <person name="Swanson W.J."/>
            <person name="Moy G.W."/>
            <person name="Vacquier V.D."/>
        </authorList>
    </citation>
    <scope>NUCLEOTIDE SEQUENCE [LARGE SCALE GENOMIC DNA]</scope>
    <source>
        <strain evidence="2 3">DSM 18014</strain>
    </source>
</reference>